<dbReference type="AlphaFoldDB" id="A0A8J7VUI6"/>
<dbReference type="Pfam" id="PF08281">
    <property type="entry name" value="Sigma70_r4_2"/>
    <property type="match status" value="1"/>
</dbReference>
<reference evidence="5 6" key="1">
    <citation type="journal article" date="2021" name="Microbiol. Resour. Announc.">
        <title>Draft Genome Sequence of Coralloluteibacterium stylophorae LMG 29479T.</title>
        <authorList>
            <person name="Karlyshev A.V."/>
            <person name="Kudryashova E.B."/>
            <person name="Ariskina E.V."/>
            <person name="Conroy A.P."/>
            <person name="Abidueva E.Y."/>
        </authorList>
    </citation>
    <scope>NUCLEOTIDE SEQUENCE [LARGE SCALE GENOMIC DNA]</scope>
    <source>
        <strain evidence="5 6">LMG 29479</strain>
    </source>
</reference>
<feature type="transmembrane region" description="Helical" evidence="2">
    <location>
        <begin position="208"/>
        <end position="226"/>
    </location>
</feature>
<protein>
    <recommendedName>
        <fullName evidence="3">RNA polymerase sigma factor 70 region 4 type 2 domain-containing protein</fullName>
    </recommendedName>
</protein>
<dbReference type="GO" id="GO:0003677">
    <property type="term" value="F:DNA binding"/>
    <property type="evidence" value="ECO:0007669"/>
    <property type="project" value="InterPro"/>
</dbReference>
<feature type="domain" description="RNA polymerase sigma factor 70 region 4 type 2" evidence="3">
    <location>
        <begin position="88"/>
        <end position="136"/>
    </location>
</feature>
<evidence type="ECO:0000313" key="6">
    <source>
        <dbReference type="Proteomes" id="UP000675747"/>
    </source>
</evidence>
<comment type="caution">
    <text evidence="4">The sequence shown here is derived from an EMBL/GenBank/DDBJ whole genome shotgun (WGS) entry which is preliminary data.</text>
</comment>
<sequence>MVAQFPPVSPAAFAAFVRGIERRGYVFAEAHCGQAPRAHAALAAALVELRARAGALAMADWPLAFWSRLIAQPELRGAPLAAPDPAVAALAAITPGPRAALLLRLVAGLPLHEGARAMGVSEKAYRHALARALQDLRSAASGDAEGELQALRDALQARVRDLPQDVRDHLARVREAVARERPLPAPAPEPAPAPRRERDAAPRPGMRLALWLALAAVAAAFAWTFVPPAVPPLPPGAMQALPAETPVRTLTPEAELLADPDFEMHADPDGARLAQRLDFFSWYAAEGAVAADPAPEDDDAP</sequence>
<dbReference type="EMBL" id="JAGQFT010000035">
    <property type="protein sequence ID" value="MBR0562124.1"/>
    <property type="molecule type" value="Genomic_DNA"/>
</dbReference>
<feature type="compositionally biased region" description="Pro residues" evidence="1">
    <location>
        <begin position="183"/>
        <end position="193"/>
    </location>
</feature>
<keyword evidence="2" id="KW-1133">Transmembrane helix</keyword>
<dbReference type="GO" id="GO:0016987">
    <property type="term" value="F:sigma factor activity"/>
    <property type="evidence" value="ECO:0007669"/>
    <property type="project" value="InterPro"/>
</dbReference>
<evidence type="ECO:0000313" key="5">
    <source>
        <dbReference type="EMBL" id="MBS7457023.1"/>
    </source>
</evidence>
<reference evidence="4" key="2">
    <citation type="submission" date="2021-04" db="EMBL/GenBank/DDBJ databases">
        <authorList>
            <person name="Karlyshev A.V."/>
        </authorList>
    </citation>
    <scope>NUCLEOTIDE SEQUENCE</scope>
    <source>
        <strain evidence="4">LMG 29479</strain>
    </source>
</reference>
<dbReference type="InterPro" id="IPR013249">
    <property type="entry name" value="RNA_pol_sigma70_r4_t2"/>
</dbReference>
<evidence type="ECO:0000259" key="3">
    <source>
        <dbReference type="Pfam" id="PF08281"/>
    </source>
</evidence>
<dbReference type="RefSeq" id="WP_211926067.1">
    <property type="nucleotide sequence ID" value="NZ_JAGQFT020000004.1"/>
</dbReference>
<keyword evidence="6" id="KW-1185">Reference proteome</keyword>
<keyword evidence="2" id="KW-0472">Membrane</keyword>
<dbReference type="InterPro" id="IPR013324">
    <property type="entry name" value="RNA_pol_sigma_r3/r4-like"/>
</dbReference>
<accession>A0A8J7VUI6</accession>
<dbReference type="Gene3D" id="1.10.10.10">
    <property type="entry name" value="Winged helix-like DNA-binding domain superfamily/Winged helix DNA-binding domain"/>
    <property type="match status" value="1"/>
</dbReference>
<dbReference type="SUPFAM" id="SSF88659">
    <property type="entry name" value="Sigma3 and sigma4 domains of RNA polymerase sigma factors"/>
    <property type="match status" value="1"/>
</dbReference>
<dbReference type="InterPro" id="IPR036388">
    <property type="entry name" value="WH-like_DNA-bd_sf"/>
</dbReference>
<proteinExistence type="predicted"/>
<name>A0A8J7VUI6_9GAMM</name>
<evidence type="ECO:0000256" key="1">
    <source>
        <dbReference type="SAM" id="MobiDB-lite"/>
    </source>
</evidence>
<keyword evidence="2" id="KW-0812">Transmembrane</keyword>
<organism evidence="4">
    <name type="scientific">Coralloluteibacterium stylophorae</name>
    <dbReference type="NCBI Taxonomy" id="1776034"/>
    <lineage>
        <taxon>Bacteria</taxon>
        <taxon>Pseudomonadati</taxon>
        <taxon>Pseudomonadota</taxon>
        <taxon>Gammaproteobacteria</taxon>
        <taxon>Lysobacterales</taxon>
        <taxon>Lysobacteraceae</taxon>
        <taxon>Coralloluteibacterium</taxon>
    </lineage>
</organism>
<evidence type="ECO:0000256" key="2">
    <source>
        <dbReference type="SAM" id="Phobius"/>
    </source>
</evidence>
<gene>
    <name evidence="5" type="ORF">KB893_007725</name>
    <name evidence="4" type="ORF">KB893_06290</name>
</gene>
<dbReference type="Proteomes" id="UP000675747">
    <property type="component" value="Unassembled WGS sequence"/>
</dbReference>
<evidence type="ECO:0000313" key="4">
    <source>
        <dbReference type="EMBL" id="MBR0562124.1"/>
    </source>
</evidence>
<dbReference type="EMBL" id="JAGQFT020000004">
    <property type="protein sequence ID" value="MBS7457023.1"/>
    <property type="molecule type" value="Genomic_DNA"/>
</dbReference>
<feature type="region of interest" description="Disordered" evidence="1">
    <location>
        <begin position="177"/>
        <end position="201"/>
    </location>
</feature>
<dbReference type="GO" id="GO:0006352">
    <property type="term" value="P:DNA-templated transcription initiation"/>
    <property type="evidence" value="ECO:0007669"/>
    <property type="project" value="InterPro"/>
</dbReference>